<dbReference type="CDD" id="cd08956">
    <property type="entry name" value="KR_3_FAS_SDR_x"/>
    <property type="match status" value="3"/>
</dbReference>
<dbReference type="Pfam" id="PF14765">
    <property type="entry name" value="PS-DH"/>
    <property type="match status" value="3"/>
</dbReference>
<comment type="pathway">
    <text evidence="1">Antibiotic biosynthesis.</text>
</comment>
<dbReference type="PANTHER" id="PTHR43775:SF51">
    <property type="entry name" value="INACTIVE PHENOLPHTHIOCEROL SYNTHESIS POLYKETIDE SYNTHASE TYPE I PKS1-RELATED"/>
    <property type="match status" value="1"/>
</dbReference>
<dbReference type="Proteomes" id="UP000516230">
    <property type="component" value="Chromosome"/>
</dbReference>
<feature type="domain" description="Carrier" evidence="10">
    <location>
        <begin position="1671"/>
        <end position="1746"/>
    </location>
</feature>
<dbReference type="InterPro" id="IPR006162">
    <property type="entry name" value="Ppantetheine_attach_site"/>
</dbReference>
<dbReference type="SUPFAM" id="SSF47336">
    <property type="entry name" value="ACP-like"/>
    <property type="match status" value="3"/>
</dbReference>
<dbReference type="SMART" id="SM00825">
    <property type="entry name" value="PKS_KS"/>
    <property type="match status" value="3"/>
</dbReference>
<feature type="domain" description="PKS/mFAS DH" evidence="12">
    <location>
        <begin position="4386"/>
        <end position="4663"/>
    </location>
</feature>
<dbReference type="InterPro" id="IPR049551">
    <property type="entry name" value="PKS_DH_C"/>
</dbReference>
<keyword evidence="6" id="KW-0511">Multifunctional enzyme</keyword>
<dbReference type="InterPro" id="IPR049552">
    <property type="entry name" value="PKS_DH_N"/>
</dbReference>
<dbReference type="CDD" id="cd00833">
    <property type="entry name" value="PKS"/>
    <property type="match status" value="3"/>
</dbReference>
<feature type="active site" description="Proton donor; for dehydratase activity" evidence="8">
    <location>
        <position position="2844"/>
    </location>
</feature>
<feature type="region of interest" description="C-terminal hotdog fold" evidence="8">
    <location>
        <begin position="4527"/>
        <end position="4663"/>
    </location>
</feature>
<dbReference type="Pfam" id="PF22953">
    <property type="entry name" value="SpnB_Rossmann"/>
    <property type="match status" value="3"/>
</dbReference>
<dbReference type="Gene3D" id="3.40.47.10">
    <property type="match status" value="3"/>
</dbReference>
<dbReference type="InterPro" id="IPR020807">
    <property type="entry name" value="PKS_DH"/>
</dbReference>
<dbReference type="InterPro" id="IPR016039">
    <property type="entry name" value="Thiolase-like"/>
</dbReference>
<dbReference type="SUPFAM" id="SSF55048">
    <property type="entry name" value="Probable ACP-binding domain of malonyl-CoA ACP transacylase"/>
    <property type="match status" value="3"/>
</dbReference>
<dbReference type="InterPro" id="IPR013968">
    <property type="entry name" value="PKS_KR"/>
</dbReference>
<dbReference type="Pfam" id="PF16197">
    <property type="entry name" value="KAsynt_C_assoc"/>
    <property type="match status" value="3"/>
</dbReference>
<dbReference type="InterPro" id="IPR036291">
    <property type="entry name" value="NAD(P)-bd_dom_sf"/>
</dbReference>
<evidence type="ECO:0000256" key="6">
    <source>
        <dbReference type="ARBA" id="ARBA00023268"/>
    </source>
</evidence>
<feature type="active site" description="Proton acceptor; for dehydratase activity" evidence="8">
    <location>
        <position position="2675"/>
    </location>
</feature>
<dbReference type="InterPro" id="IPR020806">
    <property type="entry name" value="PKS_PP-bd"/>
</dbReference>
<accession>A0A7H0HZ53</accession>
<dbReference type="InterPro" id="IPR055123">
    <property type="entry name" value="SpnB-like_Rossmann"/>
</dbReference>
<dbReference type="KEGG" id="sgj:IAG43_24725"/>
<dbReference type="PROSITE" id="PS52019">
    <property type="entry name" value="PKS_MFAS_DH"/>
    <property type="match status" value="3"/>
</dbReference>
<dbReference type="FunFam" id="3.40.47.10:FF:000019">
    <property type="entry name" value="Polyketide synthase type I"/>
    <property type="match status" value="3"/>
</dbReference>
<feature type="active site" description="Proton donor; for dehydratase activity" evidence="8">
    <location>
        <position position="4586"/>
    </location>
</feature>
<dbReference type="PROSITE" id="PS00012">
    <property type="entry name" value="PHOSPHOPANTETHEINE"/>
    <property type="match status" value="3"/>
</dbReference>
<dbReference type="InterPro" id="IPR018201">
    <property type="entry name" value="Ketoacyl_synth_AS"/>
</dbReference>
<evidence type="ECO:0000256" key="4">
    <source>
        <dbReference type="ARBA" id="ARBA00022679"/>
    </source>
</evidence>
<dbReference type="SMART" id="SM00826">
    <property type="entry name" value="PKS_DH"/>
    <property type="match status" value="3"/>
</dbReference>
<feature type="compositionally biased region" description="Low complexity" evidence="9">
    <location>
        <begin position="472"/>
        <end position="486"/>
    </location>
</feature>
<dbReference type="PROSITE" id="PS00606">
    <property type="entry name" value="KS3_1"/>
    <property type="match status" value="3"/>
</dbReference>
<evidence type="ECO:0000256" key="2">
    <source>
        <dbReference type="ARBA" id="ARBA00022450"/>
    </source>
</evidence>
<dbReference type="InterPro" id="IPR014031">
    <property type="entry name" value="Ketoacyl_synth_C"/>
</dbReference>
<dbReference type="InterPro" id="IPR049900">
    <property type="entry name" value="PKS_mFAS_DH"/>
</dbReference>
<keyword evidence="2" id="KW-0596">Phosphopantetheine</keyword>
<dbReference type="Gene3D" id="1.10.1200.10">
    <property type="entry name" value="ACP-like"/>
    <property type="match status" value="3"/>
</dbReference>
<dbReference type="Gene3D" id="3.40.366.10">
    <property type="entry name" value="Malonyl-Coenzyme A Acyl Carrier Protein, domain 2"/>
    <property type="match status" value="3"/>
</dbReference>
<feature type="region of interest" description="C-terminal hotdog fold" evidence="8">
    <location>
        <begin position="2785"/>
        <end position="2921"/>
    </location>
</feature>
<dbReference type="SMART" id="SM00827">
    <property type="entry name" value="PKS_AT"/>
    <property type="match status" value="3"/>
</dbReference>
<dbReference type="EMBL" id="CP060825">
    <property type="protein sequence ID" value="QNP65819.1"/>
    <property type="molecule type" value="Genomic_DNA"/>
</dbReference>
<evidence type="ECO:0000259" key="12">
    <source>
        <dbReference type="PROSITE" id="PS52019"/>
    </source>
</evidence>
<dbReference type="InterPro" id="IPR032821">
    <property type="entry name" value="PKS_assoc"/>
</dbReference>
<dbReference type="Gene3D" id="3.10.129.110">
    <property type="entry name" value="Polyketide synthase dehydratase"/>
    <property type="match status" value="3"/>
</dbReference>
<dbReference type="GO" id="GO:0006633">
    <property type="term" value="P:fatty acid biosynthetic process"/>
    <property type="evidence" value="ECO:0007669"/>
    <property type="project" value="InterPro"/>
</dbReference>
<dbReference type="Gene3D" id="3.40.50.720">
    <property type="entry name" value="NAD(P)-binding Rossmann-like Domain"/>
    <property type="match status" value="3"/>
</dbReference>
<dbReference type="PROSITE" id="PS50075">
    <property type="entry name" value="CARRIER"/>
    <property type="match status" value="3"/>
</dbReference>
<dbReference type="InterPro" id="IPR009081">
    <property type="entry name" value="PP-bd_ACP"/>
</dbReference>
<feature type="region of interest" description="Disordered" evidence="9">
    <location>
        <begin position="466"/>
        <end position="486"/>
    </location>
</feature>
<feature type="region of interest" description="N-terminal hotdog fold" evidence="8">
    <location>
        <begin position="4386"/>
        <end position="4513"/>
    </location>
</feature>
<feature type="region of interest" description="C-terminal hotdog fold" evidence="8">
    <location>
        <begin position="1069"/>
        <end position="1205"/>
    </location>
</feature>
<feature type="domain" description="Ketosynthase family 3 (KS3)" evidence="11">
    <location>
        <begin position="1765"/>
        <end position="2188"/>
    </location>
</feature>
<dbReference type="Gene3D" id="3.30.70.3290">
    <property type="match status" value="3"/>
</dbReference>
<dbReference type="SUPFAM" id="SSF53901">
    <property type="entry name" value="Thiolase-like"/>
    <property type="match status" value="3"/>
</dbReference>
<dbReference type="InterPro" id="IPR014043">
    <property type="entry name" value="Acyl_transferase_dom"/>
</dbReference>
<evidence type="ECO:0000259" key="11">
    <source>
        <dbReference type="PROSITE" id="PS52004"/>
    </source>
</evidence>
<dbReference type="InterPro" id="IPR020841">
    <property type="entry name" value="PKS_Beta-ketoAc_synthase_dom"/>
</dbReference>
<evidence type="ECO:0000313" key="13">
    <source>
        <dbReference type="EMBL" id="QNP65819.1"/>
    </source>
</evidence>
<dbReference type="Pfam" id="PF21089">
    <property type="entry name" value="PKS_DH_N"/>
    <property type="match status" value="3"/>
</dbReference>
<evidence type="ECO:0000256" key="5">
    <source>
        <dbReference type="ARBA" id="ARBA00023194"/>
    </source>
</evidence>
<keyword evidence="5" id="KW-0045">Antibiotic biosynthesis</keyword>
<feature type="region of interest" description="N-terminal hotdog fold" evidence="8">
    <location>
        <begin position="2643"/>
        <end position="2771"/>
    </location>
</feature>
<dbReference type="SMART" id="SM00823">
    <property type="entry name" value="PKS_PP"/>
    <property type="match status" value="3"/>
</dbReference>
<keyword evidence="4" id="KW-0808">Transferase</keyword>
<dbReference type="InterPro" id="IPR016035">
    <property type="entry name" value="Acyl_Trfase/lysoPLipase"/>
</dbReference>
<keyword evidence="7" id="KW-0012">Acyltransferase</keyword>
<protein>
    <submittedName>
        <fullName evidence="13">SDR family NAD(P)-dependent oxidoreductase</fullName>
    </submittedName>
</protein>
<dbReference type="InterPro" id="IPR057326">
    <property type="entry name" value="KR_dom"/>
</dbReference>
<dbReference type="SMART" id="SM00822">
    <property type="entry name" value="PKS_KR"/>
    <property type="match status" value="3"/>
</dbReference>
<feature type="domain" description="Ketosynthase family 3 (KS3)" evidence="11">
    <location>
        <begin position="3483"/>
        <end position="3907"/>
    </location>
</feature>
<dbReference type="Pfam" id="PF00550">
    <property type="entry name" value="PP-binding"/>
    <property type="match status" value="3"/>
</dbReference>
<dbReference type="GO" id="GO:0033068">
    <property type="term" value="P:macrolide biosynthetic process"/>
    <property type="evidence" value="ECO:0007669"/>
    <property type="project" value="UniProtKB-ARBA"/>
</dbReference>
<dbReference type="GO" id="GO:0004312">
    <property type="term" value="F:fatty acid synthase activity"/>
    <property type="evidence" value="ECO:0007669"/>
    <property type="project" value="TreeGrafter"/>
</dbReference>
<feature type="active site" description="Proton acceptor; for dehydratase activity" evidence="8">
    <location>
        <position position="4418"/>
    </location>
</feature>
<dbReference type="InterPro" id="IPR050091">
    <property type="entry name" value="PKS_NRPS_Biosynth_Enz"/>
</dbReference>
<feature type="domain" description="Carrier" evidence="10">
    <location>
        <begin position="5127"/>
        <end position="5202"/>
    </location>
</feature>
<dbReference type="SUPFAM" id="SSF52151">
    <property type="entry name" value="FabD/lysophospholipase-like"/>
    <property type="match status" value="3"/>
</dbReference>
<feature type="domain" description="Carrier" evidence="10">
    <location>
        <begin position="3387"/>
        <end position="3462"/>
    </location>
</feature>
<dbReference type="GO" id="GO:0031177">
    <property type="term" value="F:phosphopantetheine binding"/>
    <property type="evidence" value="ECO:0007669"/>
    <property type="project" value="InterPro"/>
</dbReference>
<reference evidence="13 14" key="1">
    <citation type="submission" date="2020-08" db="EMBL/GenBank/DDBJ databases">
        <title>A novel species.</title>
        <authorList>
            <person name="Gao J."/>
        </authorList>
    </citation>
    <scope>NUCLEOTIDE SEQUENCE [LARGE SCALE GENOMIC DNA]</scope>
    <source>
        <strain evidence="13 14">CRPJ-33</strain>
    </source>
</reference>
<feature type="domain" description="PKS/mFAS DH" evidence="12">
    <location>
        <begin position="2643"/>
        <end position="2921"/>
    </location>
</feature>
<evidence type="ECO:0000313" key="14">
    <source>
        <dbReference type="Proteomes" id="UP000516230"/>
    </source>
</evidence>
<feature type="domain" description="Ketosynthase family 3 (KS3)" evidence="11">
    <location>
        <begin position="37"/>
        <end position="463"/>
    </location>
</feature>
<dbReference type="SUPFAM" id="SSF51735">
    <property type="entry name" value="NAD(P)-binding Rossmann-fold domains"/>
    <property type="match status" value="6"/>
</dbReference>
<sequence>MAENTEQQEKIARYLKKMASDLNQARARLREYESRDGEPLAIVGMSCRYPGGVTSPEELWQLVATGGDGIGPFPADRGWDLDNLYDPDPDRLGTVYAREGGFIDGAADFDADFFGISPREATAMDPQQRLLLEASWEAIESAGIDPHTLRGSDTGVFAGVGPSDYAAMPAGALPQIEGFRLTGSTTSVVSGRVAYSLGLEGPAVSVDTACSASAVALHLAVTALRAGECSLALAGGVTVLSGPFLHMEFSRQRGLARDGRCKAYSASADGTGFSDGLGMIVLERLSDARRNGRRILGLIRGTAVNQDGASNGLTAPNGPSQERVIRAALANAGLRPADVDAVEGHGTGTVLGDPIEAKALLATYGQERDGEPLWLGSIKSNIGHTSTAAGVAGVIKMVMAMRHGVLPPTLHAEEASPHVEWESGAVRLLTEAREWAAEDGRPRRAGISSFGVSGTNAHIIVEEAPADEPEADAPAADTTPRPAIAPRTTGAVPVVISGRSDAALRAQAERLHAHLVADPELSALDTAFSSVTSRALLERRAVVVASGREELLARLGDVAAGEPGVGGKSAFLFTGQGSQRRDMGLELAARYPVFEQALSEACAELDPRLGRSLRELLAADGEVLNATEFTQAALFAVEVALFRLAESLSLRPDFLIGHSVGEIAAAHVAGVLSLADAAELVVARGRLMGGLPAGGAMVAVQAAEDEVAASLTGFEGRLEIAAVNGPLAVVVSGDADAVDEWLPAWEGRKTSRLRVSHAFHSPRMEPMLDEFRTVAEGLSYATPAIPVVSNVTGEVVAGFDADYWVRHVRQAVRFADGVATLWDLGVRRFLELGPDAVLTAMARQCVEDDAEAAFIPALRAKHAEAETFVAFLGRAHTSGAGVDWEAYYAGTGARRVDLPTYAFQRERFWLAPVTGAGDVSAAGLIAVDHPLLAGRALIGDRGEWLFTGRISTDTQPWTRDHVVMGAVVVPGVALVEMSLAAGREVGCPVLDELVIEAPLILDDAAGRRLQIVVGHRDDDARREFVVFSHPETDDPETAAEAVCHGRGWLAADSAPTAAAWDLAWPPQDAAPLTAEVLYSRMADIGYDYGTLFQGVVGAWQDDDAVHVDLALPGDTTDAHAFGLHPGLFDSAVQSCLYGEKADDSLVMPFSWNGVQLGRTGVTRARARITPVGDVSFRIDIVDEDGGLVLGMDKLVFRPVDRAQLTRAGQAAGGSLHRVEWSPVTVAATGGTADVAVLGELAAEGAAFADLAALEQALADGSATVPSLVLTGVDATADTPTEAVVRTLALVRAWLAADRLAGARLAVVTRRAVTVDGEAPDVAQAAVWGLLRSAQSEHPGRILLVDLDADTTTDGLAWGGLPDLDEPQLAVRGGRVFAPRLVRAGAGVAVTEFAADGTVVITGGTGGLGALFARHLATTRGVRHLLLLSRRGPEAERAAELVAELAGSGCEARVVACDVSDRDQLAAALDAVERPLTAVVHTAGVLDDGVVESLTAGQVERVMRPKVDAALHLHELTADAELSAFVVFSSVAALIGSPGQGNYAAANAALDALAATRRAAGLPATSLAWGLWGGIGGIAGELSDAELARLERMGSQPLPAEQGLDLFDQALATDAALLAPVRLDTAVLRDQARTGAVPAILRGLAPAPSRRADTGGSLGRRLAGVAEADREQVALELVLEQVASVLGHASAAAVDPARAFNELGFDSLSAVELRNRLTQATGVRLPATLVFDHPSPVAVARLLVAEVVIAPTPARAPVRKRRSSTDEPLAIVGMSCRFPGGVTSPEELWELVSSGGDAMGPFPADRGWDLEGLYDPDPDRLGTVYARAGGFVDRIGEFDADFFGISPREALAMDPQQRMLLETSWEAFENAGIDLTTLRGSDTGVFCGTVSSGYHATMVPELEGYHLTGTTMSVVSGRVAYALGFEGPAVSVDTACSSSAVALHLAGQALRNGECSLALVGGISLMATPDLLIGFSRQRGLAEDGRCKAYAAAADGTGFSDGAGVLVVERLSDARRNGRRILGVVRGSAVNQDGASNGLTAPNGPSQERVIRAALASAGLSASEVDAVEGHGTGTKLGDPIEAQALLATYGRERAGEPLWLGSIKSNIGHTSAAAGVAGVIKMVMAMRYGVLPPTLHVDEPSPHVEWESGEVRLLTEAREWAVEGGRPRRAGISSFGVSGTNAHLILEEAPAAEVPAERAAFGAPVPVVLSGRSDAALRAQAERLHAHLVAHPELSALDTAFSSVTSRALLERRAVVVASGREELLARLADVAASDSGVGGKSAFLFTGQGSQRRGMGLELASRFPVFEQALSEVCAELDPRLGRSLRELLAADGEVLNATEFTQAALFAVEVALFRLAESLSIRPDFLIGHSVGEIAAAHVAGVLSLADAAELVVARGRLMGGLPAGGAMVAVQAAEAEVAASLTGFEGRLEIAAVNGPLAVVVSGDADAVEEWLPAWEGRKTSRLRVSHAFHSPRMEPMLEEFRAVAEGLSYGAPAIPVVSNVTGEVVAGFDAEYWVRHVRQAVRFADGVATLWGLGVRRFLELGPDAVLSAMARQCVEDRDAEAVFVPALRSKHPEADTFAAFLGRAHTSGAGVDWDAYYTGSGARRVDLPTYAFQRENYWLMPSAGTGDVSAAGLDRVEHPVLAAAVQFGDRDEWVFTGRISGESQPWLLDHVVLGTVIVPGTAWVELALAAGRRVGVPVVDELVMESPLLLEEGAAAQLRLTVGPVGEDGRREVTVFARPEVSDADEPAVAMVCHARGWLAPEDTAAVAPWVPGVWPPVGGVEMSGDVLYAGMAELGFDYGPVFQGVRTAWSIDDHVFAEVGLPGDSGGEGFGMHPALFDASLHGAFADRGGDGGSTILPFSWSGVRAGRAGLSRVRVRIAPAGDAALRVDVVSDEGEHVLSLERLAMRPVEPAQLEALRRGAGQPVYELGWAPAQPAATTTTATRTAVLGDLALSGAPFADLGALESALADGAEAPELVLAAVGSAESTVSGTAAEALALVQRWLASEWLTEARLVVVTRGAVSVADGEPADVAQAAVWGLLRSAQSEHPGRFVLVDLDADGAAEPDWGTLLGADEPQLAVRDGKLLAPRLARTSTGTGAAPFAADGTVVITGGTGGLGALFARHLATAHGVRHLLLLSRRGPAAEGAAELVAELASLGAEARIVACDVSDRDQLAAALGAVEQPLTAVVHTAGVLDDGVVESLTPERVEAVLRPKVDAALHLHELTADADLTTFVVFSSMAALVGNPGQANYAAANAALDALAASRRAAGLPATSLAWGVWSHGAGMGAALEEAELARLERMGMKALTAETGLALFDQALGADAAVVVPTHLDQAVLRAQARAGMLPPLLRGLVTLPARPAGGAGALAQRLAAVPEADRDRVVLDLVQAQVASVLGHVSASAVGPERAFKDLGFDSLSAVELRNRLTQATGARLPATLVFDHPTPAAVARFLTAQVTPAKQAAAGRAVVRRQSADAGEPLAIVGMSCRYPGGVTSPEELWELVAQGRDAIGPFPTDRGWDLEGLYDPDPDRLGTVYTRAGGFVHGAGRFDADFFGISPREATAMDPQQRLLLEASWEAFEHAGIAPTSLKGDNIGVFCGVSSSDYGVSGSAAQVEGFRLTGSSTSVVSGRIAYILGLEGPAVSVDTACSSSAVALHFASQALRAGECEMALIGGVTIMSGPFLLTEFSRQRGLSTDGRCRAYAAGADGTGFSDGVGVLVVERLSDARRKGHKVLAVLRGSAINQDGASNGITAPNGPSQERVIRAALASAGLSPSEVDAVEGHGTGTKLGDPIEAQALLATYGSDRANEPLWLGSIKSNIGHTSAAAGVAGVIKMVMAMRNGVLPRTLHVDEPSPHVEWESGEVRLLTEARTWAAEDGRPRRAGISSFGVSGTNAHIIVEEAPAEEPVAEAPDAAPDAPHTAVPVVVSARSSAALRAQAERLHAHLTAHPELTPADVAHSAATTRALLERRATVAATDRDTLLAGLASLAAGEPSAHVAEGQIIGSGVKPVFVFPGQGAQWEGMAVELLNSSPVFAAEVAACGEALAEFVDWRLEDVLRGVPGAPSLERVDVVQPALFAVMVSLAALWRSYGVEPAAVVGHSQGEIAAAYVAGGLSLRDAARIVAVRSQLVRDRLAGRGGMMSVALGAERAEELIAPFAGAVSVAAVNGPSSVVVAGDPAALDEIAARCESDGVRARRVNVDYASHTDHVEALEAELHEALAAVAPTAGTVPLYSTAVGAFVDTATMDAAYWYGNLRARVGFEPAIRALVEDGAGCFLEMSPHPVLTMAVEETVEASGAADRVSVTGSLRRDEGGLARFWLSLGQADIAGVTVDWPSVFAGTGARRVDLPTYAFQRENYWLMPSAGAGDVAAAGLDRVEHPVLAAAVQLGDRDEWVFTGRISGESQPWLLDHVVLGTVIVPGTAWVELALAAGRRVGVPVVDELVMESPLLLEEGAAAQLRVSVGAAGEDGRREVTVFARPEVSDADESAVMVCHARGWLAPEDTAAVASWVPGVWPPVGGVEMSGDVLYAGMAELGFDYGPVFQGVRSAWSIDDHVYAEVGLPGDSGGEGFGMHPALFDASLHGAFVEKGGDGGSTILPFSWSGVRAGRVGLSRVRVRIAPAGDAALRVDVVSDEGEHVLGLERLAMRPVEPAQLEALRRGAGQPVYELGWAPVQPATATTTAAATRTAVLGDDLGELEGVVADGGQAPDAVLAHIVTPDGSPADAARTATDEALALVQRWLASEWLTEARLVVVTRGAVSVDGESPDVAQAAVWGLLRSAQSEHPGRFVLVDLDADGAAEPDWGTLLGADEPQLAVRDGKLLAPRLARASTGTGAAAFDPDGTVVITGGTGGLGALFARHLATAHGVRHLLLLSRRGPAAEGAAELVAELAESGCEARIVACDVSDRDQLAAALGAVEQPLTAVVHTAGVLDDGVVESLTPEQIERVMRPKVDAALHLHELTAGADLSAFVVFSSVAALMGSPGQGNYAAANAALDALAASRRAAGLPATSLAWGVWSEATGMAAQLGQAELARLERMGMKALTAETGLGLFDQALDVDAAVMAPVLLETTALRSQARAGMLPPLLRGLVRLPAARVSGDGTGALVQQLAGVPEADRGSIVLELVLAQVAAVLGHASAAAIEPERAFKDLGFDSLSAVELRNRLTQATGVRLPATLVFDHPTPAAVGELLLAGIGGGEPAEPLIDQEVRKLEDMLAASGAEEQQRVAKRLRALLSGLSAGAGESAQADRKQNARERIEAATTAEEIFQMIDVEWGEA</sequence>
<dbReference type="InterPro" id="IPR014030">
    <property type="entry name" value="Ketoacyl_synth_N"/>
</dbReference>
<dbReference type="SMART" id="SM01294">
    <property type="entry name" value="PKS_PP_betabranch"/>
    <property type="match status" value="3"/>
</dbReference>
<dbReference type="FunFam" id="1.10.1200.10:FF:000007">
    <property type="entry name" value="Probable polyketide synthase pks17"/>
    <property type="match status" value="3"/>
</dbReference>
<evidence type="ECO:0000256" key="3">
    <source>
        <dbReference type="ARBA" id="ARBA00022553"/>
    </source>
</evidence>
<keyword evidence="14" id="KW-1185">Reference proteome</keyword>
<name>A0A7H0HZ53_9ACTN</name>
<evidence type="ECO:0000256" key="7">
    <source>
        <dbReference type="ARBA" id="ARBA00023315"/>
    </source>
</evidence>
<feature type="region of interest" description="N-terminal hotdog fold" evidence="8">
    <location>
        <begin position="929"/>
        <end position="1056"/>
    </location>
</feature>
<evidence type="ECO:0000259" key="10">
    <source>
        <dbReference type="PROSITE" id="PS50075"/>
    </source>
</evidence>
<dbReference type="Pfam" id="PF08659">
    <property type="entry name" value="KR"/>
    <property type="match status" value="3"/>
</dbReference>
<dbReference type="Pfam" id="PF00109">
    <property type="entry name" value="ketoacyl-synt"/>
    <property type="match status" value="3"/>
</dbReference>
<proteinExistence type="predicted"/>
<gene>
    <name evidence="13" type="ORF">IAG43_24725</name>
</gene>
<dbReference type="PROSITE" id="PS52004">
    <property type="entry name" value="KS3_2"/>
    <property type="match status" value="3"/>
</dbReference>
<dbReference type="InterPro" id="IPR036736">
    <property type="entry name" value="ACP-like_sf"/>
</dbReference>
<evidence type="ECO:0000256" key="1">
    <source>
        <dbReference type="ARBA" id="ARBA00004792"/>
    </source>
</evidence>
<dbReference type="Pfam" id="PF02801">
    <property type="entry name" value="Ketoacyl-synt_C"/>
    <property type="match status" value="3"/>
</dbReference>
<feature type="active site" description="Proton donor; for dehydratase activity" evidence="8">
    <location>
        <position position="1129"/>
    </location>
</feature>
<feature type="domain" description="PKS/mFAS DH" evidence="12">
    <location>
        <begin position="929"/>
        <end position="1205"/>
    </location>
</feature>
<evidence type="ECO:0000256" key="8">
    <source>
        <dbReference type="PROSITE-ProRule" id="PRU01363"/>
    </source>
</evidence>
<dbReference type="Pfam" id="PF00698">
    <property type="entry name" value="Acyl_transf_1"/>
    <property type="match status" value="3"/>
</dbReference>
<keyword evidence="3" id="KW-0597">Phosphoprotein</keyword>
<organism evidence="13 14">
    <name type="scientific">Streptomyces genisteinicus</name>
    <dbReference type="NCBI Taxonomy" id="2768068"/>
    <lineage>
        <taxon>Bacteria</taxon>
        <taxon>Bacillati</taxon>
        <taxon>Actinomycetota</taxon>
        <taxon>Actinomycetes</taxon>
        <taxon>Kitasatosporales</taxon>
        <taxon>Streptomycetaceae</taxon>
        <taxon>Streptomyces</taxon>
    </lineage>
</organism>
<dbReference type="InterPro" id="IPR001227">
    <property type="entry name" value="Ac_transferase_dom_sf"/>
</dbReference>
<evidence type="ECO:0000256" key="9">
    <source>
        <dbReference type="SAM" id="MobiDB-lite"/>
    </source>
</evidence>
<feature type="active site" description="Proton acceptor; for dehydratase activity" evidence="8">
    <location>
        <position position="961"/>
    </location>
</feature>
<dbReference type="InterPro" id="IPR016036">
    <property type="entry name" value="Malonyl_transacylase_ACP-bd"/>
</dbReference>
<dbReference type="GO" id="GO:0004315">
    <property type="term" value="F:3-oxoacyl-[acyl-carrier-protein] synthase activity"/>
    <property type="evidence" value="ECO:0007669"/>
    <property type="project" value="InterPro"/>
</dbReference>
<dbReference type="PANTHER" id="PTHR43775">
    <property type="entry name" value="FATTY ACID SYNTHASE"/>
    <property type="match status" value="1"/>
</dbReference>
<dbReference type="FunFam" id="3.40.366.10:FF:000002">
    <property type="entry name" value="Probable polyketide synthase 2"/>
    <property type="match status" value="2"/>
</dbReference>
<dbReference type="InterPro" id="IPR042104">
    <property type="entry name" value="PKS_dehydratase_sf"/>
</dbReference>